<organism evidence="1 2">
    <name type="scientific">Spiroplasma litorale</name>
    <dbReference type="NCBI Taxonomy" id="216942"/>
    <lineage>
        <taxon>Bacteria</taxon>
        <taxon>Bacillati</taxon>
        <taxon>Mycoplasmatota</taxon>
        <taxon>Mollicutes</taxon>
        <taxon>Entomoplasmatales</taxon>
        <taxon>Spiroplasmataceae</taxon>
        <taxon>Spiroplasma</taxon>
    </lineage>
</organism>
<dbReference type="RefSeq" id="WP_144416420.1">
    <property type="nucleotide sequence ID" value="NZ_CP012357.1"/>
</dbReference>
<reference evidence="1 2" key="1">
    <citation type="journal article" date="2015" name="Genome Announc.">
        <title>Complete Genome Sequence of Spiroplasma litorale TN-1T (DSM 21781), a Bacterium Isolated from a Green-Eyed Horsefly (Tabanus nigrovittatus).</title>
        <authorList>
            <person name="Lo W.S."/>
            <person name="Lai Y.C."/>
            <person name="Lien Y.W."/>
            <person name="Wang T.H."/>
            <person name="Kuo C.H."/>
        </authorList>
    </citation>
    <scope>NUCLEOTIDE SEQUENCE [LARGE SCALE GENOMIC DNA]</scope>
    <source>
        <strain evidence="1 2">TN-1</strain>
    </source>
</reference>
<keyword evidence="2" id="KW-1185">Reference proteome</keyword>
<evidence type="ECO:0000313" key="1">
    <source>
        <dbReference type="EMBL" id="AKX34568.1"/>
    </source>
</evidence>
<protein>
    <submittedName>
        <fullName evidence="1">Uncharacterized protein</fullName>
    </submittedName>
</protein>
<dbReference type="STRING" id="216942.SLITO_v1c09570"/>
<accession>A0A0K1W314</accession>
<dbReference type="KEGG" id="sll:SLITO_v1c09570"/>
<evidence type="ECO:0000313" key="2">
    <source>
        <dbReference type="Proteomes" id="UP000067476"/>
    </source>
</evidence>
<dbReference type="PROSITE" id="PS51257">
    <property type="entry name" value="PROKAR_LIPOPROTEIN"/>
    <property type="match status" value="1"/>
</dbReference>
<dbReference type="EMBL" id="CP012357">
    <property type="protein sequence ID" value="AKX34568.1"/>
    <property type="molecule type" value="Genomic_DNA"/>
</dbReference>
<dbReference type="PATRIC" id="fig|216942.3.peg.973"/>
<gene>
    <name evidence="1" type="ORF">SLITO_v1c09570</name>
</gene>
<sequence>MKKFMYTILSATTFYLPAQVVVSCDSNNYKVISYDVFLDKNVIVGKDDYISVMIVSGINLYDYKNISFDMYSYNQDKKEYFFKLSDITQNVNAENIFTGKIFIQDQNQLGPVENIEYNIYLDLIFNGKNRFKNKSFPLIYRLK</sequence>
<proteinExistence type="predicted"/>
<name>A0A0K1W314_9MOLU</name>
<dbReference type="Proteomes" id="UP000067476">
    <property type="component" value="Chromosome"/>
</dbReference>
<dbReference type="AlphaFoldDB" id="A0A0K1W314"/>